<dbReference type="EC" id="2.7.11.1" evidence="2"/>
<organism evidence="2 3">
    <name type="scientific">Paraburkholderia fungorum</name>
    <dbReference type="NCBI Taxonomy" id="134537"/>
    <lineage>
        <taxon>Bacteria</taxon>
        <taxon>Pseudomonadati</taxon>
        <taxon>Pseudomonadota</taxon>
        <taxon>Betaproteobacteria</taxon>
        <taxon>Burkholderiales</taxon>
        <taxon>Burkholderiaceae</taxon>
        <taxon>Paraburkholderia</taxon>
    </lineage>
</organism>
<protein>
    <submittedName>
        <fullName evidence="2">Serine/threonine-protein kinase HipA</fullName>
        <ecNumber evidence="2">2.7.11.1</ecNumber>
    </submittedName>
</protein>
<proteinExistence type="predicted"/>
<dbReference type="NCBIfam" id="TIGR03071">
    <property type="entry name" value="couple_hipA"/>
    <property type="match status" value="1"/>
</dbReference>
<evidence type="ECO:0000259" key="1">
    <source>
        <dbReference type="Pfam" id="PF13657"/>
    </source>
</evidence>
<dbReference type="GO" id="GO:0004674">
    <property type="term" value="F:protein serine/threonine kinase activity"/>
    <property type="evidence" value="ECO:0007669"/>
    <property type="project" value="UniProtKB-EC"/>
</dbReference>
<sequence length="74" mass="8718">MARRSQTQRLNIWMNGLPVGYWEKARDGDRLSYFDKWLGDEQGRPLSLSMPFTPGNQTYRGDVVNAFFDNLLYR</sequence>
<accession>A0AAW3USV5</accession>
<dbReference type="AlphaFoldDB" id="A0AAW3USV5"/>
<evidence type="ECO:0000313" key="3">
    <source>
        <dbReference type="Proteomes" id="UP000518681"/>
    </source>
</evidence>
<gene>
    <name evidence="2" type="ORF">GGD69_002556</name>
</gene>
<dbReference type="Pfam" id="PF13657">
    <property type="entry name" value="Couple_hipA"/>
    <property type="match status" value="1"/>
</dbReference>
<feature type="domain" description="HipA N-terminal subdomain 1" evidence="1">
    <location>
        <begin position="10"/>
        <end position="72"/>
    </location>
</feature>
<evidence type="ECO:0000313" key="2">
    <source>
        <dbReference type="EMBL" id="MBB6201703.1"/>
    </source>
</evidence>
<comment type="caution">
    <text evidence="2">The sequence shown here is derived from an EMBL/GenBank/DDBJ whole genome shotgun (WGS) entry which is preliminary data.</text>
</comment>
<name>A0AAW3USV5_9BURK</name>
<dbReference type="InterPro" id="IPR017508">
    <property type="entry name" value="HipA_N1"/>
</dbReference>
<dbReference type="EMBL" id="JACIIK010000004">
    <property type="protein sequence ID" value="MBB6201703.1"/>
    <property type="molecule type" value="Genomic_DNA"/>
</dbReference>
<keyword evidence="2" id="KW-0808">Transferase</keyword>
<reference evidence="2 3" key="1">
    <citation type="submission" date="2020-08" db="EMBL/GenBank/DDBJ databases">
        <title>Genomic Encyclopedia of Type Strains, Phase IV (KMG-V): Genome sequencing to study the core and pangenomes of soil and plant-associated prokaryotes.</title>
        <authorList>
            <person name="Whitman W."/>
        </authorList>
    </citation>
    <scope>NUCLEOTIDE SEQUENCE [LARGE SCALE GENOMIC DNA]</scope>
    <source>
        <strain evidence="2 3">SEMIA 4013</strain>
    </source>
</reference>
<keyword evidence="2" id="KW-0418">Kinase</keyword>
<dbReference type="Proteomes" id="UP000518681">
    <property type="component" value="Unassembled WGS sequence"/>
</dbReference>